<sequence>MLYRSEQGHTFQYGTGAGGLEFTKAGRPRWKPPKEQLDVMNPPLPNPIIADRGHQLGIEHSLMPRSWWMGDGLGWYMGHEPIES</sequence>
<dbReference type="EMBL" id="JAESDN010000006">
    <property type="protein sequence ID" value="KAG7048384.1"/>
    <property type="molecule type" value="Genomic_DNA"/>
</dbReference>
<organism evidence="2 3">
    <name type="scientific">Colletotrichum scovillei</name>
    <dbReference type="NCBI Taxonomy" id="1209932"/>
    <lineage>
        <taxon>Eukaryota</taxon>
        <taxon>Fungi</taxon>
        <taxon>Dikarya</taxon>
        <taxon>Ascomycota</taxon>
        <taxon>Pezizomycotina</taxon>
        <taxon>Sordariomycetes</taxon>
        <taxon>Hypocreomycetidae</taxon>
        <taxon>Glomerellales</taxon>
        <taxon>Glomerellaceae</taxon>
        <taxon>Colletotrichum</taxon>
        <taxon>Colletotrichum acutatum species complex</taxon>
    </lineage>
</organism>
<keyword evidence="3" id="KW-1185">Reference proteome</keyword>
<evidence type="ECO:0000313" key="3">
    <source>
        <dbReference type="Proteomes" id="UP000699042"/>
    </source>
</evidence>
<accession>A0A9P7UAF6</accession>
<dbReference type="Proteomes" id="UP000699042">
    <property type="component" value="Unassembled WGS sequence"/>
</dbReference>
<proteinExistence type="predicted"/>
<protein>
    <submittedName>
        <fullName evidence="2">Uncharacterized protein</fullName>
    </submittedName>
</protein>
<comment type="caution">
    <text evidence="2">The sequence shown here is derived from an EMBL/GenBank/DDBJ whole genome shotgun (WGS) entry which is preliminary data.</text>
</comment>
<name>A0A9P7UAF6_9PEZI</name>
<feature type="region of interest" description="Disordered" evidence="1">
    <location>
        <begin position="1"/>
        <end position="34"/>
    </location>
</feature>
<gene>
    <name evidence="2" type="ORF">JMJ77_014022</name>
</gene>
<dbReference type="AlphaFoldDB" id="A0A9P7UAF6"/>
<reference evidence="2" key="1">
    <citation type="submission" date="2021-05" db="EMBL/GenBank/DDBJ databases">
        <title>Comparative genomics of three Colletotrichum scovillei strains and genetic complementation revealed genes involved fungal growth and virulence on chili pepper.</title>
        <authorList>
            <person name="Hsieh D.-K."/>
            <person name="Chuang S.-C."/>
            <person name="Chen C.-Y."/>
            <person name="Chao Y.-T."/>
            <person name="Lu M.-Y.J."/>
            <person name="Lee M.-H."/>
            <person name="Shih M.-C."/>
        </authorList>
    </citation>
    <scope>NUCLEOTIDE SEQUENCE</scope>
    <source>
        <strain evidence="2">Coll-153</strain>
    </source>
</reference>
<evidence type="ECO:0000313" key="2">
    <source>
        <dbReference type="EMBL" id="KAG7048384.1"/>
    </source>
</evidence>
<evidence type="ECO:0000256" key="1">
    <source>
        <dbReference type="SAM" id="MobiDB-lite"/>
    </source>
</evidence>